<gene>
    <name evidence="7" type="ORF">HII17_03260</name>
</gene>
<dbReference type="InterPro" id="IPR048487">
    <property type="entry name" value="DksA-like_N"/>
</dbReference>
<sequence>MSEQLKQQFTKRIVELQKRIDSIHHDFANGRHADWSEQAGERENDEVLNALESEAKIEIQQLSNAILRIDNDTYGYCGTCGEAINEQRLAVQPSATKCIKCAD</sequence>
<reference evidence="7 8" key="1">
    <citation type="submission" date="2020-04" db="EMBL/GenBank/DDBJ databases">
        <title>Thalassotalea sp. M1531, isolated from the surface of marine red alga.</title>
        <authorList>
            <person name="Pang L."/>
            <person name="Lu D.-C."/>
        </authorList>
    </citation>
    <scope>NUCLEOTIDE SEQUENCE [LARGE SCALE GENOMIC DNA]</scope>
    <source>
        <strain evidence="7 8">M1531</strain>
    </source>
</reference>
<keyword evidence="8" id="KW-1185">Reference proteome</keyword>
<organism evidence="7 8">
    <name type="scientific">Thalassotalea algicola</name>
    <dbReference type="NCBI Taxonomy" id="2716224"/>
    <lineage>
        <taxon>Bacteria</taxon>
        <taxon>Pseudomonadati</taxon>
        <taxon>Pseudomonadota</taxon>
        <taxon>Gammaproteobacteria</taxon>
        <taxon>Alteromonadales</taxon>
        <taxon>Colwelliaceae</taxon>
        <taxon>Thalassotalea</taxon>
    </lineage>
</organism>
<comment type="caution">
    <text evidence="7">The sequence shown here is derived from an EMBL/GenBank/DDBJ whole genome shotgun (WGS) entry which is preliminary data.</text>
</comment>
<feature type="domain" description="DnaK suppressor protein-like N-terminal" evidence="6">
    <location>
        <begin position="6"/>
        <end position="69"/>
    </location>
</feature>
<proteinExistence type="predicted"/>
<evidence type="ECO:0000259" key="5">
    <source>
        <dbReference type="Pfam" id="PF01258"/>
    </source>
</evidence>
<evidence type="ECO:0000256" key="2">
    <source>
        <dbReference type="ARBA" id="ARBA00022771"/>
    </source>
</evidence>
<evidence type="ECO:0000256" key="3">
    <source>
        <dbReference type="ARBA" id="ARBA00022833"/>
    </source>
</evidence>
<dbReference type="EMBL" id="JABBXH010000001">
    <property type="protein sequence ID" value="NMP30572.1"/>
    <property type="molecule type" value="Genomic_DNA"/>
</dbReference>
<dbReference type="PANTHER" id="PTHR33823:SF4">
    <property type="entry name" value="GENERAL STRESS PROTEIN 16O"/>
    <property type="match status" value="1"/>
</dbReference>
<dbReference type="InterPro" id="IPR000962">
    <property type="entry name" value="Znf_DskA_TraR"/>
</dbReference>
<evidence type="ECO:0000313" key="7">
    <source>
        <dbReference type="EMBL" id="NMP30572.1"/>
    </source>
</evidence>
<dbReference type="GO" id="GO:0008270">
    <property type="term" value="F:zinc ion binding"/>
    <property type="evidence" value="ECO:0007669"/>
    <property type="project" value="UniProtKB-KW"/>
</dbReference>
<dbReference type="AlphaFoldDB" id="A0A7Y0Q691"/>
<evidence type="ECO:0000256" key="1">
    <source>
        <dbReference type="ARBA" id="ARBA00022723"/>
    </source>
</evidence>
<protein>
    <submittedName>
        <fullName evidence="7">TraR/DksA family transcriptional regulator</fullName>
    </submittedName>
</protein>
<accession>A0A7Y0Q691</accession>
<dbReference type="Proteomes" id="UP000568664">
    <property type="component" value="Unassembled WGS sequence"/>
</dbReference>
<dbReference type="Gene3D" id="1.20.120.910">
    <property type="entry name" value="DksA, coiled-coil domain"/>
    <property type="match status" value="1"/>
</dbReference>
<feature type="zinc finger region" description="dksA C4-type" evidence="4">
    <location>
        <begin position="77"/>
        <end position="101"/>
    </location>
</feature>
<dbReference type="RefSeq" id="WP_169073867.1">
    <property type="nucleotide sequence ID" value="NZ_JABBXH010000001.1"/>
</dbReference>
<feature type="domain" description="Zinc finger DksA/TraR C4-type" evidence="5">
    <location>
        <begin position="73"/>
        <end position="102"/>
    </location>
</feature>
<keyword evidence="3" id="KW-0862">Zinc</keyword>
<dbReference type="SUPFAM" id="SSF57716">
    <property type="entry name" value="Glucocorticoid receptor-like (DNA-binding domain)"/>
    <property type="match status" value="1"/>
</dbReference>
<dbReference type="PROSITE" id="PS51128">
    <property type="entry name" value="ZF_DKSA_2"/>
    <property type="match status" value="1"/>
</dbReference>
<keyword evidence="2" id="KW-0863">Zinc-finger</keyword>
<keyword evidence="1" id="KW-0479">Metal-binding</keyword>
<dbReference type="Pfam" id="PF01258">
    <property type="entry name" value="zf-dskA_traR"/>
    <property type="match status" value="1"/>
</dbReference>
<evidence type="ECO:0000259" key="6">
    <source>
        <dbReference type="Pfam" id="PF21173"/>
    </source>
</evidence>
<evidence type="ECO:0000256" key="4">
    <source>
        <dbReference type="PROSITE-ProRule" id="PRU00510"/>
    </source>
</evidence>
<evidence type="ECO:0000313" key="8">
    <source>
        <dbReference type="Proteomes" id="UP000568664"/>
    </source>
</evidence>
<dbReference type="Pfam" id="PF21173">
    <property type="entry name" value="DksA-like_N"/>
    <property type="match status" value="1"/>
</dbReference>
<name>A0A7Y0Q691_9GAMM</name>
<dbReference type="PANTHER" id="PTHR33823">
    <property type="entry name" value="RNA POLYMERASE-BINDING TRANSCRIPTION FACTOR DKSA-RELATED"/>
    <property type="match status" value="1"/>
</dbReference>